<dbReference type="GO" id="GO:0000160">
    <property type="term" value="P:phosphorelay signal transduction system"/>
    <property type="evidence" value="ECO:0007669"/>
    <property type="project" value="InterPro"/>
</dbReference>
<dbReference type="PANTHER" id="PTHR32071:SF57">
    <property type="entry name" value="C4-DICARBOXYLATE TRANSPORT TRANSCRIPTIONAL REGULATORY PROTEIN DCTD"/>
    <property type="match status" value="1"/>
</dbReference>
<dbReference type="PROSITE" id="PS50045">
    <property type="entry name" value="SIGMA54_INTERACT_4"/>
    <property type="match status" value="1"/>
</dbReference>
<dbReference type="GO" id="GO:0006355">
    <property type="term" value="P:regulation of DNA-templated transcription"/>
    <property type="evidence" value="ECO:0007669"/>
    <property type="project" value="InterPro"/>
</dbReference>
<keyword evidence="2" id="KW-0067">ATP-binding</keyword>
<evidence type="ECO:0000256" key="5">
    <source>
        <dbReference type="PROSITE-ProRule" id="PRU00169"/>
    </source>
</evidence>
<proteinExistence type="predicted"/>
<dbReference type="FunFam" id="3.40.50.300:FF:000006">
    <property type="entry name" value="DNA-binding transcriptional regulator NtrC"/>
    <property type="match status" value="1"/>
</dbReference>
<dbReference type="PROSITE" id="PS00675">
    <property type="entry name" value="SIGMA54_INTERACT_1"/>
    <property type="match status" value="1"/>
</dbReference>
<dbReference type="EMBL" id="JAANAS010000041">
    <property type="protein sequence ID" value="NGZ89724.1"/>
    <property type="molecule type" value="Genomic_DNA"/>
</dbReference>
<evidence type="ECO:0000256" key="1">
    <source>
        <dbReference type="ARBA" id="ARBA00022741"/>
    </source>
</evidence>
<keyword evidence="5" id="KW-0597">Phosphoprotein</keyword>
<dbReference type="SMART" id="SM00448">
    <property type="entry name" value="REC"/>
    <property type="match status" value="1"/>
</dbReference>
<organism evidence="8 9">
    <name type="scientific">Psychroflexus maritimus</name>
    <dbReference type="NCBI Taxonomy" id="2714865"/>
    <lineage>
        <taxon>Bacteria</taxon>
        <taxon>Pseudomonadati</taxon>
        <taxon>Bacteroidota</taxon>
        <taxon>Flavobacteriia</taxon>
        <taxon>Flavobacteriales</taxon>
        <taxon>Flavobacteriaceae</taxon>
        <taxon>Psychroflexus</taxon>
    </lineage>
</organism>
<comment type="caution">
    <text evidence="8">The sequence shown here is derived from an EMBL/GenBank/DDBJ whole genome shotgun (WGS) entry which is preliminary data.</text>
</comment>
<dbReference type="Gene3D" id="1.10.8.60">
    <property type="match status" value="1"/>
</dbReference>
<dbReference type="PROSITE" id="PS50110">
    <property type="entry name" value="RESPONSE_REGULATORY"/>
    <property type="match status" value="1"/>
</dbReference>
<dbReference type="Pfam" id="PF02954">
    <property type="entry name" value="HTH_8"/>
    <property type="match status" value="1"/>
</dbReference>
<dbReference type="Gene3D" id="3.40.50.300">
    <property type="entry name" value="P-loop containing nucleotide triphosphate hydrolases"/>
    <property type="match status" value="1"/>
</dbReference>
<feature type="modified residue" description="4-aspartylphosphate" evidence="5">
    <location>
        <position position="53"/>
    </location>
</feature>
<keyword evidence="3" id="KW-0805">Transcription regulation</keyword>
<dbReference type="InterPro" id="IPR025662">
    <property type="entry name" value="Sigma_54_int_dom_ATP-bd_1"/>
</dbReference>
<dbReference type="GO" id="GO:0005524">
    <property type="term" value="F:ATP binding"/>
    <property type="evidence" value="ECO:0007669"/>
    <property type="project" value="UniProtKB-KW"/>
</dbReference>
<name>A0A967ACG4_9FLAO</name>
<evidence type="ECO:0000313" key="8">
    <source>
        <dbReference type="EMBL" id="NGZ89724.1"/>
    </source>
</evidence>
<evidence type="ECO:0000256" key="2">
    <source>
        <dbReference type="ARBA" id="ARBA00022840"/>
    </source>
</evidence>
<dbReference type="Pfam" id="PF00158">
    <property type="entry name" value="Sigma54_activat"/>
    <property type="match status" value="1"/>
</dbReference>
<dbReference type="SUPFAM" id="SSF52540">
    <property type="entry name" value="P-loop containing nucleoside triphosphate hydrolases"/>
    <property type="match status" value="1"/>
</dbReference>
<dbReference type="AlphaFoldDB" id="A0A967ACG4"/>
<dbReference type="InterPro" id="IPR001789">
    <property type="entry name" value="Sig_transdc_resp-reg_receiver"/>
</dbReference>
<dbReference type="Gene3D" id="1.10.10.60">
    <property type="entry name" value="Homeodomain-like"/>
    <property type="match status" value="1"/>
</dbReference>
<dbReference type="Proteomes" id="UP000643701">
    <property type="component" value="Unassembled WGS sequence"/>
</dbReference>
<gene>
    <name evidence="8" type="ORF">G7034_05605</name>
</gene>
<keyword evidence="4" id="KW-0804">Transcription</keyword>
<dbReference type="InterPro" id="IPR002078">
    <property type="entry name" value="Sigma_54_int"/>
</dbReference>
<dbReference type="InterPro" id="IPR002197">
    <property type="entry name" value="HTH_Fis"/>
</dbReference>
<feature type="domain" description="Response regulatory" evidence="7">
    <location>
        <begin position="4"/>
        <end position="118"/>
    </location>
</feature>
<protein>
    <submittedName>
        <fullName evidence="8">Sigma-54-dependent Fis family transcriptional regulator</fullName>
    </submittedName>
</protein>
<dbReference type="InterPro" id="IPR025943">
    <property type="entry name" value="Sigma_54_int_dom_ATP-bd_2"/>
</dbReference>
<sequence>MTYKIFVIDDDVWMQKKLKHLLSINSEHCVELLKEPEDLLAKLKEQPDLICVDLMLPTMNGKDLITKILATNPEQDILVVSSQENISVAVELMKKGVKDYIPKDQNLKEYLWKAVESIKEKKQLKEKINTLESKIKNLDIPELSGNSKEIKHIKSLIHKATTANITVLISGETGTGKELVAKAIHNYQNKYEGDFIAVNMSAIPENLIESELFGYEKGAFTGADKQKKGLFEEAENGTLFLDEIAELNIRFQAKLLRALQEREIRRIGGTKTIPIQTRLICATHRDLKDEIEKGNFREDLYYRIYGFPIHLPPLRERGSDIFLLAQEFGKSFTRENKLPQLTFSREAKEKLIEYNYPGNIRELKSVVELACVLAEGSEIKEEDISFPKKKTKFDLTQNKSLKEYTNIIIQDCLEKNSYNIKKVAELLDIGISTIYNLAKKNQIRIKP</sequence>
<dbReference type="InterPro" id="IPR011006">
    <property type="entry name" value="CheY-like_superfamily"/>
</dbReference>
<evidence type="ECO:0000313" key="9">
    <source>
        <dbReference type="Proteomes" id="UP000643701"/>
    </source>
</evidence>
<evidence type="ECO:0000259" key="6">
    <source>
        <dbReference type="PROSITE" id="PS50045"/>
    </source>
</evidence>
<feature type="domain" description="Sigma-54 factor interaction" evidence="6">
    <location>
        <begin position="143"/>
        <end position="372"/>
    </location>
</feature>
<dbReference type="InterPro" id="IPR003593">
    <property type="entry name" value="AAA+_ATPase"/>
</dbReference>
<dbReference type="PANTHER" id="PTHR32071">
    <property type="entry name" value="TRANSCRIPTIONAL REGULATORY PROTEIN"/>
    <property type="match status" value="1"/>
</dbReference>
<evidence type="ECO:0000256" key="3">
    <source>
        <dbReference type="ARBA" id="ARBA00023015"/>
    </source>
</evidence>
<dbReference type="Pfam" id="PF00072">
    <property type="entry name" value="Response_reg"/>
    <property type="match status" value="1"/>
</dbReference>
<dbReference type="GO" id="GO:0043565">
    <property type="term" value="F:sequence-specific DNA binding"/>
    <property type="evidence" value="ECO:0007669"/>
    <property type="project" value="InterPro"/>
</dbReference>
<dbReference type="InterPro" id="IPR058031">
    <property type="entry name" value="AAA_lid_NorR"/>
</dbReference>
<dbReference type="CDD" id="cd00009">
    <property type="entry name" value="AAA"/>
    <property type="match status" value="1"/>
</dbReference>
<accession>A0A967ACG4</accession>
<keyword evidence="1" id="KW-0547">Nucleotide-binding</keyword>
<keyword evidence="9" id="KW-1185">Reference proteome</keyword>
<dbReference type="RefSeq" id="WP_166399988.1">
    <property type="nucleotide sequence ID" value="NZ_JAANAS010000041.1"/>
</dbReference>
<dbReference type="Gene3D" id="3.40.50.2300">
    <property type="match status" value="1"/>
</dbReference>
<reference evidence="8" key="1">
    <citation type="submission" date="2020-03" db="EMBL/GenBank/DDBJ databases">
        <title>Psychroflexus Maritimus sp. nov., isolate from marine sediment.</title>
        <authorList>
            <person name="Zhong Y.-L."/>
        </authorList>
    </citation>
    <scope>NUCLEOTIDE SEQUENCE</scope>
    <source>
        <strain evidence="8">C1</strain>
    </source>
</reference>
<evidence type="ECO:0000259" key="7">
    <source>
        <dbReference type="PROSITE" id="PS50110"/>
    </source>
</evidence>
<dbReference type="SMART" id="SM00382">
    <property type="entry name" value="AAA"/>
    <property type="match status" value="1"/>
</dbReference>
<evidence type="ECO:0000256" key="4">
    <source>
        <dbReference type="ARBA" id="ARBA00023163"/>
    </source>
</evidence>
<dbReference type="InterPro" id="IPR027417">
    <property type="entry name" value="P-loop_NTPase"/>
</dbReference>
<dbReference type="Pfam" id="PF25601">
    <property type="entry name" value="AAA_lid_14"/>
    <property type="match status" value="1"/>
</dbReference>
<dbReference type="SUPFAM" id="SSF52172">
    <property type="entry name" value="CheY-like"/>
    <property type="match status" value="1"/>
</dbReference>
<dbReference type="PROSITE" id="PS00676">
    <property type="entry name" value="SIGMA54_INTERACT_2"/>
    <property type="match status" value="1"/>
</dbReference>
<dbReference type="CDD" id="cd00156">
    <property type="entry name" value="REC"/>
    <property type="match status" value="1"/>
</dbReference>